<accession>A0AA48KSE8</accession>
<evidence type="ECO:0000313" key="16">
    <source>
        <dbReference type="Proteomes" id="UP001333710"/>
    </source>
</evidence>
<proteinExistence type="predicted"/>
<dbReference type="AlphaFoldDB" id="A0AA48KSE8"/>
<evidence type="ECO:0000313" key="15">
    <source>
        <dbReference type="EMBL" id="BDX07067.1"/>
    </source>
</evidence>
<evidence type="ECO:0000256" key="13">
    <source>
        <dbReference type="SAM" id="Phobius"/>
    </source>
</evidence>
<dbReference type="KEGG" id="pmaw:MACH26_25880"/>
<dbReference type="SMART" id="SM00387">
    <property type="entry name" value="HATPase_c"/>
    <property type="match status" value="1"/>
</dbReference>
<dbReference type="Gene3D" id="3.30.565.10">
    <property type="entry name" value="Histidine kinase-like ATPase, C-terminal domain"/>
    <property type="match status" value="1"/>
</dbReference>
<dbReference type="PROSITE" id="PS50109">
    <property type="entry name" value="HIS_KIN"/>
    <property type="match status" value="1"/>
</dbReference>
<gene>
    <name evidence="15" type="ORF">MACH26_25880</name>
</gene>
<dbReference type="PRINTS" id="PR00344">
    <property type="entry name" value="BCTRLSENSOR"/>
</dbReference>
<dbReference type="GO" id="GO:0005524">
    <property type="term" value="F:ATP binding"/>
    <property type="evidence" value="ECO:0007669"/>
    <property type="project" value="UniProtKB-KW"/>
</dbReference>
<comment type="catalytic activity">
    <reaction evidence="1">
        <text>ATP + protein L-histidine = ADP + protein N-phospho-L-histidine.</text>
        <dbReference type="EC" id="2.7.13.3"/>
    </reaction>
</comment>
<dbReference type="SUPFAM" id="SSF47384">
    <property type="entry name" value="Homodimeric domain of signal transducing histidine kinase"/>
    <property type="match status" value="1"/>
</dbReference>
<keyword evidence="16" id="KW-1185">Reference proteome</keyword>
<dbReference type="Pfam" id="PF02518">
    <property type="entry name" value="HATPase_c"/>
    <property type="match status" value="1"/>
</dbReference>
<dbReference type="InterPro" id="IPR036890">
    <property type="entry name" value="HATPase_C_sf"/>
</dbReference>
<keyword evidence="12 13" id="KW-0472">Membrane</keyword>
<evidence type="ECO:0000256" key="9">
    <source>
        <dbReference type="ARBA" id="ARBA00022840"/>
    </source>
</evidence>
<dbReference type="InterPro" id="IPR003594">
    <property type="entry name" value="HATPase_dom"/>
</dbReference>
<dbReference type="Pfam" id="PF00512">
    <property type="entry name" value="HisKA"/>
    <property type="match status" value="1"/>
</dbReference>
<evidence type="ECO:0000256" key="4">
    <source>
        <dbReference type="ARBA" id="ARBA00022553"/>
    </source>
</evidence>
<sequence length="334" mass="36962">MMRISAIPKFRSAAFVVLLIILSGSVIFAVQQQGVAALILTFLAGSGVLLLTWLCFDEYRHAQYQAQLHEIQAQLKQINQGKQDALSIDVTAGPYRELVAEINEHLAMETERLLQEQNFSADASHELRTPLAGLRLQAQVAQRTDKSELKARALENIISAVDRSTRLVEQLLVYSRLSRRRNHAENTRIDITELLQAQLLKTASLISNKQLEISTNFAEIQVPKIFLHRDQMMAAIENLLYNAIEHSPEKGKIAITLSAASDTLQLVFEDNGPGLSDKDKHHVIVPFQKSSSNKQKGTGLGLAIVNKVVQLHGGDLQLLDAKSGGLKVQISLPL</sequence>
<evidence type="ECO:0000256" key="2">
    <source>
        <dbReference type="ARBA" id="ARBA00004141"/>
    </source>
</evidence>
<dbReference type="CDD" id="cd00075">
    <property type="entry name" value="HATPase"/>
    <property type="match status" value="1"/>
</dbReference>
<organism evidence="15 16">
    <name type="scientific">Planctobacterium marinum</name>
    <dbReference type="NCBI Taxonomy" id="1631968"/>
    <lineage>
        <taxon>Bacteria</taxon>
        <taxon>Pseudomonadati</taxon>
        <taxon>Pseudomonadota</taxon>
        <taxon>Gammaproteobacteria</taxon>
        <taxon>Alteromonadales</taxon>
        <taxon>Alteromonadaceae</taxon>
        <taxon>Planctobacterium</taxon>
    </lineage>
</organism>
<keyword evidence="6 13" id="KW-0812">Transmembrane</keyword>
<dbReference type="GO" id="GO:0005886">
    <property type="term" value="C:plasma membrane"/>
    <property type="evidence" value="ECO:0007669"/>
    <property type="project" value="TreeGrafter"/>
</dbReference>
<dbReference type="GO" id="GO:0000155">
    <property type="term" value="F:phosphorelay sensor kinase activity"/>
    <property type="evidence" value="ECO:0007669"/>
    <property type="project" value="InterPro"/>
</dbReference>
<keyword evidence="10 13" id="KW-1133">Transmembrane helix</keyword>
<protein>
    <recommendedName>
        <fullName evidence="3">histidine kinase</fullName>
        <ecNumber evidence="3">2.7.13.3</ecNumber>
    </recommendedName>
</protein>
<keyword evidence="11" id="KW-0902">Two-component regulatory system</keyword>
<dbReference type="EMBL" id="AP027272">
    <property type="protein sequence ID" value="BDX07067.1"/>
    <property type="molecule type" value="Genomic_DNA"/>
</dbReference>
<dbReference type="InterPro" id="IPR004358">
    <property type="entry name" value="Sig_transdc_His_kin-like_C"/>
</dbReference>
<evidence type="ECO:0000256" key="7">
    <source>
        <dbReference type="ARBA" id="ARBA00022741"/>
    </source>
</evidence>
<evidence type="ECO:0000256" key="6">
    <source>
        <dbReference type="ARBA" id="ARBA00022692"/>
    </source>
</evidence>
<dbReference type="InterPro" id="IPR050428">
    <property type="entry name" value="TCS_sensor_his_kinase"/>
</dbReference>
<dbReference type="InterPro" id="IPR005467">
    <property type="entry name" value="His_kinase_dom"/>
</dbReference>
<evidence type="ECO:0000256" key="8">
    <source>
        <dbReference type="ARBA" id="ARBA00022777"/>
    </source>
</evidence>
<keyword evidence="7" id="KW-0547">Nucleotide-binding</keyword>
<keyword evidence="9" id="KW-0067">ATP-binding</keyword>
<feature type="transmembrane region" description="Helical" evidence="13">
    <location>
        <begin position="12"/>
        <end position="30"/>
    </location>
</feature>
<evidence type="ECO:0000256" key="1">
    <source>
        <dbReference type="ARBA" id="ARBA00000085"/>
    </source>
</evidence>
<dbReference type="InterPro" id="IPR003661">
    <property type="entry name" value="HisK_dim/P_dom"/>
</dbReference>
<dbReference type="EC" id="2.7.13.3" evidence="3"/>
<keyword evidence="4" id="KW-0597">Phosphoprotein</keyword>
<evidence type="ECO:0000259" key="14">
    <source>
        <dbReference type="PROSITE" id="PS50109"/>
    </source>
</evidence>
<keyword evidence="5" id="KW-0808">Transferase</keyword>
<name>A0AA48KSE8_9ALTE</name>
<keyword evidence="8" id="KW-0418">Kinase</keyword>
<reference evidence="15" key="1">
    <citation type="submission" date="2023-01" db="EMBL/GenBank/DDBJ databases">
        <title>Complete genome sequence of Planctobacterium marinum strain Dej080120_11.</title>
        <authorList>
            <person name="Ueki S."/>
            <person name="Maruyama F."/>
        </authorList>
    </citation>
    <scope>NUCLEOTIDE SEQUENCE</scope>
    <source>
        <strain evidence="15">Dej080120_11</strain>
    </source>
</reference>
<evidence type="ECO:0000256" key="3">
    <source>
        <dbReference type="ARBA" id="ARBA00012438"/>
    </source>
</evidence>
<comment type="subcellular location">
    <subcellularLocation>
        <location evidence="2">Membrane</location>
        <topology evidence="2">Multi-pass membrane protein</topology>
    </subcellularLocation>
</comment>
<dbReference type="CDD" id="cd00082">
    <property type="entry name" value="HisKA"/>
    <property type="match status" value="1"/>
</dbReference>
<evidence type="ECO:0000256" key="10">
    <source>
        <dbReference type="ARBA" id="ARBA00022989"/>
    </source>
</evidence>
<dbReference type="RefSeq" id="WP_338293058.1">
    <property type="nucleotide sequence ID" value="NZ_AP027272.1"/>
</dbReference>
<feature type="domain" description="Histidine kinase" evidence="14">
    <location>
        <begin position="122"/>
        <end position="334"/>
    </location>
</feature>
<evidence type="ECO:0000256" key="12">
    <source>
        <dbReference type="ARBA" id="ARBA00023136"/>
    </source>
</evidence>
<dbReference type="Proteomes" id="UP001333710">
    <property type="component" value="Chromosome"/>
</dbReference>
<evidence type="ECO:0000256" key="5">
    <source>
        <dbReference type="ARBA" id="ARBA00022679"/>
    </source>
</evidence>
<dbReference type="PANTHER" id="PTHR45436:SF14">
    <property type="entry name" value="SENSOR PROTEIN QSEC"/>
    <property type="match status" value="1"/>
</dbReference>
<dbReference type="Gene3D" id="1.10.287.130">
    <property type="match status" value="1"/>
</dbReference>
<dbReference type="SMART" id="SM00388">
    <property type="entry name" value="HisKA"/>
    <property type="match status" value="1"/>
</dbReference>
<evidence type="ECO:0000256" key="11">
    <source>
        <dbReference type="ARBA" id="ARBA00023012"/>
    </source>
</evidence>
<feature type="transmembrane region" description="Helical" evidence="13">
    <location>
        <begin position="36"/>
        <end position="56"/>
    </location>
</feature>
<dbReference type="InterPro" id="IPR036097">
    <property type="entry name" value="HisK_dim/P_sf"/>
</dbReference>
<dbReference type="PANTHER" id="PTHR45436">
    <property type="entry name" value="SENSOR HISTIDINE KINASE YKOH"/>
    <property type="match status" value="1"/>
</dbReference>
<dbReference type="SUPFAM" id="SSF55874">
    <property type="entry name" value="ATPase domain of HSP90 chaperone/DNA topoisomerase II/histidine kinase"/>
    <property type="match status" value="1"/>
</dbReference>